<dbReference type="EMBL" id="BMXR01000001">
    <property type="protein sequence ID" value="GGX39998.1"/>
    <property type="molecule type" value="Genomic_DNA"/>
</dbReference>
<reference evidence="1" key="1">
    <citation type="journal article" date="2014" name="Int. J. Syst. Evol. Microbiol.">
        <title>Complete genome sequence of Corynebacterium casei LMG S-19264T (=DSM 44701T), isolated from a smear-ripened cheese.</title>
        <authorList>
            <consortium name="US DOE Joint Genome Institute (JGI-PGF)"/>
            <person name="Walter F."/>
            <person name="Albersmeier A."/>
            <person name="Kalinowski J."/>
            <person name="Ruckert C."/>
        </authorList>
    </citation>
    <scope>NUCLEOTIDE SEQUENCE</scope>
    <source>
        <strain evidence="1">KCTC 22169</strain>
    </source>
</reference>
<proteinExistence type="predicted"/>
<reference evidence="1" key="2">
    <citation type="submission" date="2020-09" db="EMBL/GenBank/DDBJ databases">
        <authorList>
            <person name="Sun Q."/>
            <person name="Kim S."/>
        </authorList>
    </citation>
    <scope>NUCLEOTIDE SEQUENCE</scope>
    <source>
        <strain evidence="1">KCTC 22169</strain>
    </source>
</reference>
<sequence length="64" mass="7256">MSLGFLLQVALVLIFLKLVSQCPVYLDWPGIVTFDKIGVVTIHCPNESGHRATDRVELRRGYLR</sequence>
<evidence type="ECO:0000313" key="1">
    <source>
        <dbReference type="EMBL" id="GGX39998.1"/>
    </source>
</evidence>
<comment type="caution">
    <text evidence="1">The sequence shown here is derived from an EMBL/GenBank/DDBJ whole genome shotgun (WGS) entry which is preliminary data.</text>
</comment>
<name>A0A918K1T4_9GAMM</name>
<accession>A0A918K1T4</accession>
<organism evidence="1 2">
    <name type="scientific">Saccharospirillum salsuginis</name>
    <dbReference type="NCBI Taxonomy" id="418750"/>
    <lineage>
        <taxon>Bacteria</taxon>
        <taxon>Pseudomonadati</taxon>
        <taxon>Pseudomonadota</taxon>
        <taxon>Gammaproteobacteria</taxon>
        <taxon>Oceanospirillales</taxon>
        <taxon>Saccharospirillaceae</taxon>
        <taxon>Saccharospirillum</taxon>
    </lineage>
</organism>
<evidence type="ECO:0000313" key="2">
    <source>
        <dbReference type="Proteomes" id="UP000626148"/>
    </source>
</evidence>
<keyword evidence="2" id="KW-1185">Reference proteome</keyword>
<dbReference type="AlphaFoldDB" id="A0A918K1T4"/>
<protein>
    <submittedName>
        <fullName evidence="1">Uncharacterized protein</fullName>
    </submittedName>
</protein>
<dbReference type="Proteomes" id="UP000626148">
    <property type="component" value="Unassembled WGS sequence"/>
</dbReference>
<gene>
    <name evidence="1" type="ORF">GCM10007392_03220</name>
</gene>